<accession>A0A5S6Q7R0</accession>
<dbReference type="WBParaSite" id="TMUE_1000003346.1">
    <property type="protein sequence ID" value="TMUE_1000003346.1"/>
    <property type="gene ID" value="WBGene00290453"/>
</dbReference>
<organism evidence="2 3">
    <name type="scientific">Trichuris muris</name>
    <name type="common">Mouse whipworm</name>
    <dbReference type="NCBI Taxonomy" id="70415"/>
    <lineage>
        <taxon>Eukaryota</taxon>
        <taxon>Metazoa</taxon>
        <taxon>Ecdysozoa</taxon>
        <taxon>Nematoda</taxon>
        <taxon>Enoplea</taxon>
        <taxon>Dorylaimia</taxon>
        <taxon>Trichinellida</taxon>
        <taxon>Trichuridae</taxon>
        <taxon>Trichuris</taxon>
    </lineage>
</organism>
<keyword evidence="2" id="KW-1185">Reference proteome</keyword>
<protein>
    <submittedName>
        <fullName evidence="3">Uncharacterized protein</fullName>
    </submittedName>
</protein>
<proteinExistence type="predicted"/>
<evidence type="ECO:0000313" key="2">
    <source>
        <dbReference type="Proteomes" id="UP000046395"/>
    </source>
</evidence>
<evidence type="ECO:0000313" key="3">
    <source>
        <dbReference type="WBParaSite" id="TMUE_1000003346.1"/>
    </source>
</evidence>
<reference evidence="3" key="1">
    <citation type="submission" date="2019-12" db="UniProtKB">
        <authorList>
            <consortium name="WormBaseParasite"/>
        </authorList>
    </citation>
    <scope>IDENTIFICATION</scope>
</reference>
<sequence length="215" mass="24417">MNPGALLLYVRKSTKRILNQRDGLKGVIERLLSEAQTQAANGGHRLALRTLEVLDTYFTKCRDVENDLQAYLQDDDLQTEVSGREEKPCASSAVKQQEQKSVEPGPHLPKWNFLVFSGNVLEFVAFWDQFDSGVHSRQRCLRVLMPALNVYVSCMTTSIGMFKHCVPWLPHIIRKKWETELLINGGEVNLDTLFHYLQTHVEVEESVTGDTLSDA</sequence>
<evidence type="ECO:0000256" key="1">
    <source>
        <dbReference type="SAM" id="MobiDB-lite"/>
    </source>
</evidence>
<dbReference type="AlphaFoldDB" id="A0A5S6Q7R0"/>
<feature type="region of interest" description="Disordered" evidence="1">
    <location>
        <begin position="82"/>
        <end position="103"/>
    </location>
</feature>
<dbReference type="Proteomes" id="UP000046395">
    <property type="component" value="Unassembled WGS sequence"/>
</dbReference>
<name>A0A5S6Q7R0_TRIMR</name>